<gene>
    <name evidence="2" type="ORF">ABI_08290</name>
</gene>
<feature type="transmembrane region" description="Helical" evidence="1">
    <location>
        <begin position="18"/>
        <end position="36"/>
    </location>
</feature>
<proteinExistence type="predicted"/>
<protein>
    <submittedName>
        <fullName evidence="2">Uncharacterized protein</fullName>
    </submittedName>
</protein>
<evidence type="ECO:0000313" key="2">
    <source>
        <dbReference type="EMBL" id="EGF92393.1"/>
    </source>
</evidence>
<evidence type="ECO:0000256" key="1">
    <source>
        <dbReference type="SAM" id="Phobius"/>
    </source>
</evidence>
<dbReference type="HOGENOM" id="CLU_3323854_0_0_5"/>
<keyword evidence="1" id="KW-1133">Transmembrane helix</keyword>
<name>F4QLX4_9CAUL</name>
<keyword evidence="1" id="KW-0472">Membrane</keyword>
<accession>F4QLX4</accession>
<keyword evidence="1" id="KW-0812">Transmembrane</keyword>
<reference evidence="3" key="1">
    <citation type="submission" date="2011-03" db="EMBL/GenBank/DDBJ databases">
        <title>Draft genome sequence of Brevundimonas diminuta.</title>
        <authorList>
            <person name="Brown P.J.B."/>
            <person name="Buechlein A."/>
            <person name="Hemmerich C."/>
            <person name="Brun Y.V."/>
        </authorList>
    </citation>
    <scope>NUCLEOTIDE SEQUENCE [LARGE SCALE GENOMIC DNA]</scope>
    <source>
        <strain evidence="3">C19</strain>
    </source>
</reference>
<evidence type="ECO:0000313" key="3">
    <source>
        <dbReference type="Proteomes" id="UP000006512"/>
    </source>
</evidence>
<dbReference type="Proteomes" id="UP000006512">
    <property type="component" value="Unassembled WGS sequence"/>
</dbReference>
<dbReference type="AlphaFoldDB" id="F4QLX4"/>
<sequence>MSVPARRDTWARRNLEKLWQAISLLLFLALLVGELGRL</sequence>
<dbReference type="EMBL" id="GL883077">
    <property type="protein sequence ID" value="EGF92393.1"/>
    <property type="molecule type" value="Genomic_DNA"/>
</dbReference>
<keyword evidence="3" id="KW-1185">Reference proteome</keyword>
<organism evidence="2 3">
    <name type="scientific">Asticcacaulis biprosthecium C19</name>
    <dbReference type="NCBI Taxonomy" id="715226"/>
    <lineage>
        <taxon>Bacteria</taxon>
        <taxon>Pseudomonadati</taxon>
        <taxon>Pseudomonadota</taxon>
        <taxon>Alphaproteobacteria</taxon>
        <taxon>Caulobacterales</taxon>
        <taxon>Caulobacteraceae</taxon>
        <taxon>Asticcacaulis</taxon>
    </lineage>
</organism>